<evidence type="ECO:0000259" key="14">
    <source>
        <dbReference type="PROSITE" id="PS50042"/>
    </source>
</evidence>
<evidence type="ECO:0000256" key="2">
    <source>
        <dbReference type="ARBA" id="ARBA00022527"/>
    </source>
</evidence>
<comment type="similarity">
    <text evidence="10">Belongs to the protein kinase superfamily. Ser/Thr protein kinase family. CDPK subfamily.</text>
</comment>
<feature type="domain" description="EF-hand" evidence="15">
    <location>
        <begin position="772"/>
        <end position="807"/>
    </location>
</feature>
<feature type="region of interest" description="Disordered" evidence="12">
    <location>
        <begin position="488"/>
        <end position="509"/>
    </location>
</feature>
<organism evidence="16 17">
    <name type="scientific">Seminavis robusta</name>
    <dbReference type="NCBI Taxonomy" id="568900"/>
    <lineage>
        <taxon>Eukaryota</taxon>
        <taxon>Sar</taxon>
        <taxon>Stramenopiles</taxon>
        <taxon>Ochrophyta</taxon>
        <taxon>Bacillariophyta</taxon>
        <taxon>Bacillariophyceae</taxon>
        <taxon>Bacillariophycidae</taxon>
        <taxon>Naviculales</taxon>
        <taxon>Naviculaceae</taxon>
        <taxon>Seminavis</taxon>
    </lineage>
</organism>
<evidence type="ECO:0000256" key="9">
    <source>
        <dbReference type="ARBA" id="ARBA00022992"/>
    </source>
</evidence>
<keyword evidence="8 11" id="KW-0067">ATP-binding</keyword>
<feature type="domain" description="EF-hand" evidence="15">
    <location>
        <begin position="808"/>
        <end position="843"/>
    </location>
</feature>
<proteinExistence type="inferred from homology"/>
<dbReference type="InterPro" id="IPR000719">
    <property type="entry name" value="Prot_kinase_dom"/>
</dbReference>
<dbReference type="InterPro" id="IPR011992">
    <property type="entry name" value="EF-hand-dom_pair"/>
</dbReference>
<dbReference type="InterPro" id="IPR017441">
    <property type="entry name" value="Protein_kinase_ATP_BS"/>
</dbReference>
<dbReference type="SMART" id="SM00100">
    <property type="entry name" value="cNMP"/>
    <property type="match status" value="2"/>
</dbReference>
<dbReference type="SMART" id="SM00220">
    <property type="entry name" value="S_TKc"/>
    <property type="match status" value="1"/>
</dbReference>
<evidence type="ECO:0000256" key="6">
    <source>
        <dbReference type="ARBA" id="ARBA00022777"/>
    </source>
</evidence>
<dbReference type="InterPro" id="IPR008271">
    <property type="entry name" value="Ser/Thr_kinase_AS"/>
</dbReference>
<dbReference type="PROSITE" id="PS00018">
    <property type="entry name" value="EF_HAND_1"/>
    <property type="match status" value="1"/>
</dbReference>
<keyword evidence="2" id="KW-0723">Serine/threonine-protein kinase</keyword>
<evidence type="ECO:0000259" key="13">
    <source>
        <dbReference type="PROSITE" id="PS50011"/>
    </source>
</evidence>
<dbReference type="CDD" id="cd00051">
    <property type="entry name" value="EFh"/>
    <property type="match status" value="1"/>
</dbReference>
<evidence type="ECO:0000256" key="4">
    <source>
        <dbReference type="ARBA" id="ARBA00022679"/>
    </source>
</evidence>
<evidence type="ECO:0000256" key="3">
    <source>
        <dbReference type="ARBA" id="ARBA00022535"/>
    </source>
</evidence>
<dbReference type="Gene3D" id="1.10.238.10">
    <property type="entry name" value="EF-hand"/>
    <property type="match status" value="1"/>
</dbReference>
<gene>
    <name evidence="16" type="ORF">SEMRO_337_G120630.1</name>
</gene>
<keyword evidence="17" id="KW-1185">Reference proteome</keyword>
<dbReference type="InterPro" id="IPR018247">
    <property type="entry name" value="EF_Hand_1_Ca_BS"/>
</dbReference>
<evidence type="ECO:0000313" key="16">
    <source>
        <dbReference type="EMBL" id="CAB9508202.1"/>
    </source>
</evidence>
<evidence type="ECO:0000259" key="15">
    <source>
        <dbReference type="PROSITE" id="PS50222"/>
    </source>
</evidence>
<protein>
    <submittedName>
        <fullName evidence="16">MAP kinase-activated protein kinase 2</fullName>
    </submittedName>
</protein>
<evidence type="ECO:0000256" key="1">
    <source>
        <dbReference type="ARBA" id="ARBA00001946"/>
    </source>
</evidence>
<sequence length="848" mass="93937">MFGSKFASTLTRAVAARSSTEMTAAAAAVAIAATVAVTGSTETETPQQQQQQPDVSSTKQPLLLRPRLLPLPVLTTTSCEALMPQQHATGHRFSRLARRRTLQRMKKTQTRETLESKYMVDPNPLGDGAFGEVLLARHRKTGEGVAVKKIPKQFTSDMNFQCEMDALMHIRAQGGHPNICALRENFEEGEYYYLVLDLVGGGEMFDHLCANGAYSEADAARLVREVASALAFCHGIGLVHGDLKPENLMLSSENPLHAVIKIVDFGCAQVTKGDQERMEGQDAPTAAEQSIVHGDNTIANTPAYCPPEILDVELRKKRGLALYNKIDPSFDMWALGVILYIMLTGVHPFDLDGTATDDEVEQKIVSRQAPPLRNSPLTAHLSDSAISLIEQLMQWEPEARLTAHQMLEHPWVMGETALTGKMANSDKKLSSYRAYKSRLEAKVFSDMVQWSNDMSQTSQAANTSLLERAFHNLDESKRGYITKKDLRRLSGRKDNHEPPTKARAQATSAATLPVEEEALDLSGFSELLADNLKNRYFPKGHVVYREGDRGDQMFFINSGTIQVSSSDGHASTRTQGDTFGEGALLHDSGCNTSTIKCVTPVHAIEISRNYFEKFLEGTNGDETNVAKIHLFEKDATRKRERASRLLRNQSKHEMKEVKAGERLYDVGDIGQSLFILEEGKADVVVGNGKLVFTLDPGEMCGDYAIAFGRPRNTSTICTSAGGCKFRVMNKAEYQQVVSEGPWWVKKSLRDISLRREFQKALVMKTGQAFPTTDEAQMKRLFEIADVNKSGKLELDNVREMLHAFDKSFSDADVKEILDALDLDDSGAVSFDEFKRMFTARPKTVCTSA</sequence>
<dbReference type="PROSITE" id="PS00107">
    <property type="entry name" value="PROTEIN_KINASE_ATP"/>
    <property type="match status" value="1"/>
</dbReference>
<dbReference type="Pfam" id="PF00027">
    <property type="entry name" value="cNMP_binding"/>
    <property type="match status" value="2"/>
</dbReference>
<dbReference type="OrthoDB" id="40902at2759"/>
<dbReference type="Proteomes" id="UP001153069">
    <property type="component" value="Unassembled WGS sequence"/>
</dbReference>
<feature type="compositionally biased region" description="Basic and acidic residues" evidence="12">
    <location>
        <begin position="488"/>
        <end position="500"/>
    </location>
</feature>
<dbReference type="Pfam" id="PF13499">
    <property type="entry name" value="EF-hand_7"/>
    <property type="match status" value="1"/>
</dbReference>
<dbReference type="InterPro" id="IPR011009">
    <property type="entry name" value="Kinase-like_dom_sf"/>
</dbReference>
<dbReference type="SUPFAM" id="SSF47473">
    <property type="entry name" value="EF-hand"/>
    <property type="match status" value="1"/>
</dbReference>
<keyword evidence="6 16" id="KW-0418">Kinase</keyword>
<dbReference type="InterPro" id="IPR050205">
    <property type="entry name" value="CDPK_Ser/Thr_kinases"/>
</dbReference>
<reference evidence="16" key="1">
    <citation type="submission" date="2020-06" db="EMBL/GenBank/DDBJ databases">
        <authorList>
            <consortium name="Plant Systems Biology data submission"/>
        </authorList>
    </citation>
    <scope>NUCLEOTIDE SEQUENCE</scope>
    <source>
        <strain evidence="16">D6</strain>
    </source>
</reference>
<dbReference type="InterPro" id="IPR018490">
    <property type="entry name" value="cNMP-bd_dom_sf"/>
</dbReference>
<dbReference type="Gene3D" id="2.60.120.10">
    <property type="entry name" value="Jelly Rolls"/>
    <property type="match status" value="2"/>
</dbReference>
<feature type="compositionally biased region" description="Low complexity" evidence="12">
    <location>
        <begin position="40"/>
        <end position="53"/>
    </location>
</feature>
<dbReference type="InterPro" id="IPR014710">
    <property type="entry name" value="RmlC-like_jellyroll"/>
</dbReference>
<feature type="binding site" evidence="11">
    <location>
        <position position="149"/>
    </location>
    <ligand>
        <name>ATP</name>
        <dbReference type="ChEBI" id="CHEBI:30616"/>
    </ligand>
</feature>
<keyword evidence="5 11" id="KW-0547">Nucleotide-binding</keyword>
<dbReference type="CDD" id="cd00038">
    <property type="entry name" value="CAP_ED"/>
    <property type="match status" value="2"/>
</dbReference>
<dbReference type="PANTHER" id="PTHR24349">
    <property type="entry name" value="SERINE/THREONINE-PROTEIN KINASE"/>
    <property type="match status" value="1"/>
</dbReference>
<dbReference type="Pfam" id="PF00069">
    <property type="entry name" value="Pkinase"/>
    <property type="match status" value="1"/>
</dbReference>
<evidence type="ECO:0000256" key="7">
    <source>
        <dbReference type="ARBA" id="ARBA00022837"/>
    </source>
</evidence>
<dbReference type="SMART" id="SM00054">
    <property type="entry name" value="EFh"/>
    <property type="match status" value="3"/>
</dbReference>
<comment type="caution">
    <text evidence="16">The sequence shown here is derived from an EMBL/GenBank/DDBJ whole genome shotgun (WGS) entry which is preliminary data.</text>
</comment>
<feature type="domain" description="Cyclic nucleotide-binding" evidence="14">
    <location>
        <begin position="630"/>
        <end position="737"/>
    </location>
</feature>
<evidence type="ECO:0000256" key="5">
    <source>
        <dbReference type="ARBA" id="ARBA00022741"/>
    </source>
</evidence>
<dbReference type="PROSITE" id="PS50042">
    <property type="entry name" value="CNMP_BINDING_3"/>
    <property type="match status" value="2"/>
</dbReference>
<accession>A0A9N8DSF6</accession>
<dbReference type="AlphaFoldDB" id="A0A9N8DSF6"/>
<dbReference type="EMBL" id="CAICTM010000336">
    <property type="protein sequence ID" value="CAB9508202.1"/>
    <property type="molecule type" value="Genomic_DNA"/>
</dbReference>
<dbReference type="InterPro" id="IPR002048">
    <property type="entry name" value="EF_hand_dom"/>
</dbReference>
<dbReference type="SUPFAM" id="SSF51206">
    <property type="entry name" value="cAMP-binding domain-like"/>
    <property type="match status" value="2"/>
</dbReference>
<comment type="cofactor">
    <cofactor evidence="1">
        <name>Mg(2+)</name>
        <dbReference type="ChEBI" id="CHEBI:18420"/>
    </cofactor>
</comment>
<keyword evidence="3" id="KW-0140">cGMP</keyword>
<keyword evidence="7" id="KW-0106">Calcium</keyword>
<evidence type="ECO:0000256" key="12">
    <source>
        <dbReference type="SAM" id="MobiDB-lite"/>
    </source>
</evidence>
<dbReference type="PROSITE" id="PS50222">
    <property type="entry name" value="EF_HAND_2"/>
    <property type="match status" value="2"/>
</dbReference>
<dbReference type="PROSITE" id="PS00108">
    <property type="entry name" value="PROTEIN_KINASE_ST"/>
    <property type="match status" value="1"/>
</dbReference>
<evidence type="ECO:0000256" key="10">
    <source>
        <dbReference type="ARBA" id="ARBA00024334"/>
    </source>
</evidence>
<dbReference type="FunFam" id="1.10.510.10:FF:000571">
    <property type="entry name" value="Maternal embryonic leucine zipper kinase"/>
    <property type="match status" value="1"/>
</dbReference>
<keyword evidence="4" id="KW-0808">Transferase</keyword>
<dbReference type="GO" id="GO:0030553">
    <property type="term" value="F:cGMP binding"/>
    <property type="evidence" value="ECO:0007669"/>
    <property type="project" value="UniProtKB-KW"/>
</dbReference>
<feature type="domain" description="Cyclic nucleotide-binding" evidence="14">
    <location>
        <begin position="528"/>
        <end position="615"/>
    </location>
</feature>
<feature type="domain" description="Protein kinase" evidence="13">
    <location>
        <begin position="119"/>
        <end position="412"/>
    </location>
</feature>
<dbReference type="SUPFAM" id="SSF56112">
    <property type="entry name" value="Protein kinase-like (PK-like)"/>
    <property type="match status" value="1"/>
</dbReference>
<dbReference type="InterPro" id="IPR000595">
    <property type="entry name" value="cNMP-bd_dom"/>
</dbReference>
<evidence type="ECO:0000256" key="8">
    <source>
        <dbReference type="ARBA" id="ARBA00022840"/>
    </source>
</evidence>
<dbReference type="Gene3D" id="1.10.510.10">
    <property type="entry name" value="Transferase(Phosphotransferase) domain 1"/>
    <property type="match status" value="1"/>
</dbReference>
<dbReference type="GO" id="GO:0004674">
    <property type="term" value="F:protein serine/threonine kinase activity"/>
    <property type="evidence" value="ECO:0007669"/>
    <property type="project" value="UniProtKB-KW"/>
</dbReference>
<dbReference type="GO" id="GO:0005524">
    <property type="term" value="F:ATP binding"/>
    <property type="evidence" value="ECO:0007669"/>
    <property type="project" value="UniProtKB-UniRule"/>
</dbReference>
<dbReference type="PROSITE" id="PS50011">
    <property type="entry name" value="PROTEIN_KINASE_DOM"/>
    <property type="match status" value="1"/>
</dbReference>
<keyword evidence="9" id="KW-0142">cGMP-binding</keyword>
<feature type="region of interest" description="Disordered" evidence="12">
    <location>
        <begin position="40"/>
        <end position="62"/>
    </location>
</feature>
<name>A0A9N8DSF6_9STRA</name>
<evidence type="ECO:0000256" key="11">
    <source>
        <dbReference type="PROSITE-ProRule" id="PRU10141"/>
    </source>
</evidence>
<dbReference type="GO" id="GO:0005509">
    <property type="term" value="F:calcium ion binding"/>
    <property type="evidence" value="ECO:0007669"/>
    <property type="project" value="InterPro"/>
</dbReference>
<evidence type="ECO:0000313" key="17">
    <source>
        <dbReference type="Proteomes" id="UP001153069"/>
    </source>
</evidence>